<keyword evidence="2" id="KW-1185">Reference proteome</keyword>
<proteinExistence type="predicted"/>
<accession>A0A2N5N2H1</accession>
<name>A0A2N5N2H1_9BACL</name>
<dbReference type="AlphaFoldDB" id="A0A2N5N2H1"/>
<sequence length="70" mass="7856">MASTARRPSAASSFRIIEKDPVFSALDIFRGGYLRLAFVSALSALTLRRSPAIERWRAYAARLAQESRRV</sequence>
<protein>
    <submittedName>
        <fullName evidence="1">Uncharacterized protein</fullName>
    </submittedName>
</protein>
<comment type="caution">
    <text evidence="1">The sequence shown here is derived from an EMBL/GenBank/DDBJ whole genome shotgun (WGS) entry which is preliminary data.</text>
</comment>
<gene>
    <name evidence="1" type="ORF">B8V81_2965</name>
</gene>
<reference evidence="1 2" key="1">
    <citation type="submission" date="2017-05" db="EMBL/GenBank/DDBJ databases">
        <title>Functional genome analysis of Paenibacillus pasadenensis strain R16: insights on endophytic life style and antifungal activity.</title>
        <authorList>
            <person name="Passera A."/>
            <person name="Marcolungo L."/>
            <person name="Casati P."/>
            <person name="Brasca M."/>
            <person name="Quaglino F."/>
            <person name="Delledonne M."/>
        </authorList>
    </citation>
    <scope>NUCLEOTIDE SEQUENCE [LARGE SCALE GENOMIC DNA]</scope>
    <source>
        <strain evidence="1 2">R16</strain>
    </source>
</reference>
<dbReference type="Proteomes" id="UP000234789">
    <property type="component" value="Unassembled WGS sequence"/>
</dbReference>
<evidence type="ECO:0000313" key="1">
    <source>
        <dbReference type="EMBL" id="PLT44534.1"/>
    </source>
</evidence>
<dbReference type="RefSeq" id="WP_101808613.1">
    <property type="nucleotide sequence ID" value="NZ_NFEZ01000004.1"/>
</dbReference>
<organism evidence="1 2">
    <name type="scientific">Paenibacillus pasadenensis</name>
    <dbReference type="NCBI Taxonomy" id="217090"/>
    <lineage>
        <taxon>Bacteria</taxon>
        <taxon>Bacillati</taxon>
        <taxon>Bacillota</taxon>
        <taxon>Bacilli</taxon>
        <taxon>Bacillales</taxon>
        <taxon>Paenibacillaceae</taxon>
        <taxon>Paenibacillus</taxon>
    </lineage>
</organism>
<dbReference type="EMBL" id="NFEZ01000004">
    <property type="protein sequence ID" value="PLT44534.1"/>
    <property type="molecule type" value="Genomic_DNA"/>
</dbReference>
<evidence type="ECO:0000313" key="2">
    <source>
        <dbReference type="Proteomes" id="UP000234789"/>
    </source>
</evidence>